<reference evidence="1 2" key="1">
    <citation type="submission" date="2019-04" db="EMBL/GenBank/DDBJ databases">
        <title>Genome of a novel bacterium Candidatus Jettenia ecosi reconstructed from metagenome of an anammox bioreactor.</title>
        <authorList>
            <person name="Mardanov A.V."/>
            <person name="Beletsky A.V."/>
            <person name="Ravin N.V."/>
            <person name="Botchkova E.A."/>
            <person name="Litti Y.V."/>
            <person name="Nozhevnikova A.N."/>
        </authorList>
    </citation>
    <scope>NUCLEOTIDE SEQUENCE [LARGE SCALE GENOMIC DNA]</scope>
    <source>
        <strain evidence="1">J2</strain>
    </source>
</reference>
<dbReference type="AlphaFoldDB" id="A0A533QA09"/>
<evidence type="ECO:0000313" key="1">
    <source>
        <dbReference type="EMBL" id="TLD41534.1"/>
    </source>
</evidence>
<comment type="caution">
    <text evidence="1">The sequence shown here is derived from an EMBL/GenBank/DDBJ whole genome shotgun (WGS) entry which is preliminary data.</text>
</comment>
<proteinExistence type="predicted"/>
<evidence type="ECO:0000313" key="2">
    <source>
        <dbReference type="Proteomes" id="UP000319783"/>
    </source>
</evidence>
<dbReference type="Proteomes" id="UP000319783">
    <property type="component" value="Unassembled WGS sequence"/>
</dbReference>
<sequence length="38" mass="4871">MATPYRKLHKNYGIQQFDIQLTQKVKEQRWEYFYQNYL</sequence>
<gene>
    <name evidence="1" type="ORF">JETT_2187</name>
</gene>
<organism evidence="1 2">
    <name type="scientific">Candidatus Jettenia ecosi</name>
    <dbReference type="NCBI Taxonomy" id="2494326"/>
    <lineage>
        <taxon>Bacteria</taxon>
        <taxon>Pseudomonadati</taxon>
        <taxon>Planctomycetota</taxon>
        <taxon>Candidatus Brocadiia</taxon>
        <taxon>Candidatus Brocadiales</taxon>
        <taxon>Candidatus Brocadiaceae</taxon>
        <taxon>Candidatus Jettenia</taxon>
    </lineage>
</organism>
<accession>A0A533QA09</accession>
<dbReference type="EMBL" id="SULG01000044">
    <property type="protein sequence ID" value="TLD41534.1"/>
    <property type="molecule type" value="Genomic_DNA"/>
</dbReference>
<protein>
    <submittedName>
        <fullName evidence="1">Uncharacterized protein</fullName>
    </submittedName>
</protein>
<name>A0A533QA09_9BACT</name>